<reference evidence="2" key="2">
    <citation type="submission" date="2025-09" db="UniProtKB">
        <authorList>
            <consortium name="Ensembl"/>
        </authorList>
    </citation>
    <scope>IDENTIFICATION</scope>
</reference>
<keyword evidence="3" id="KW-1185">Reference proteome</keyword>
<proteinExistence type="predicted"/>
<dbReference type="Ensembl" id="ENSCCRT00010067755.1">
    <property type="protein sequence ID" value="ENSCCRP00010061730.1"/>
    <property type="gene ID" value="ENSCCRG00010026258.1"/>
</dbReference>
<dbReference type="PROSITE" id="PS50878">
    <property type="entry name" value="RT_POL"/>
    <property type="match status" value="1"/>
</dbReference>
<reference evidence="2" key="1">
    <citation type="submission" date="2025-08" db="UniProtKB">
        <authorList>
            <consortium name="Ensembl"/>
        </authorList>
    </citation>
    <scope>IDENTIFICATION</scope>
</reference>
<protein>
    <recommendedName>
        <fullName evidence="1">Reverse transcriptase domain-containing protein</fullName>
    </recommendedName>
</protein>
<dbReference type="Proteomes" id="UP000694427">
    <property type="component" value="Unplaced"/>
</dbReference>
<dbReference type="AlphaFoldDB" id="A0A8C1LIJ4"/>
<evidence type="ECO:0000313" key="3">
    <source>
        <dbReference type="Proteomes" id="UP000694427"/>
    </source>
</evidence>
<dbReference type="InterPro" id="IPR043502">
    <property type="entry name" value="DNA/RNA_pol_sf"/>
</dbReference>
<name>A0A8C1LIJ4_CYPCA</name>
<feature type="domain" description="Reverse transcriptase" evidence="1">
    <location>
        <begin position="1"/>
        <end position="213"/>
    </location>
</feature>
<dbReference type="InterPro" id="IPR000477">
    <property type="entry name" value="RT_dom"/>
</dbReference>
<evidence type="ECO:0000313" key="2">
    <source>
        <dbReference type="Ensembl" id="ENSCCRP00010061730.1"/>
    </source>
</evidence>
<organism evidence="2 3">
    <name type="scientific">Cyprinus carpio</name>
    <name type="common">Common carp</name>
    <dbReference type="NCBI Taxonomy" id="7962"/>
    <lineage>
        <taxon>Eukaryota</taxon>
        <taxon>Metazoa</taxon>
        <taxon>Chordata</taxon>
        <taxon>Craniata</taxon>
        <taxon>Vertebrata</taxon>
        <taxon>Euteleostomi</taxon>
        <taxon>Actinopterygii</taxon>
        <taxon>Neopterygii</taxon>
        <taxon>Teleostei</taxon>
        <taxon>Ostariophysi</taxon>
        <taxon>Cypriniformes</taxon>
        <taxon>Cyprinidae</taxon>
        <taxon>Cyprininae</taxon>
        <taxon>Cyprinus</taxon>
    </lineage>
</organism>
<dbReference type="PANTHER" id="PTHR33332">
    <property type="entry name" value="REVERSE TRANSCRIPTASE DOMAIN-CONTAINING PROTEIN"/>
    <property type="match status" value="1"/>
</dbReference>
<accession>A0A8C1LIJ4</accession>
<sequence length="386" mass="43174">MWFPNFARGESTANQMKSALDLLLSVVEALRLARAKSKFSKLILLDLYTPFDTVNHQILLSTILAKGISATALQWFESYLSDRSFKVSWRGEASKSQHLTTGVPQGSVLGPLLFIVYMASLGSVIQKHGFSYYGNADDTQLYLSFHPDDPTVAARISACLTDISYWMKDHHLQLNLAKTELLVVPANPVFHHNFTIKLGTSTTTTARNLGVMIDDQLTFSDHIAKTVRSCRFALFNIKKIRPFLSEHAAQLLVQALVLSRLDYCNALLAGLPASSIKPLQLIQNAAARLIFNEPKIISVTLLFISLHWLPIAARIKFKALMFAYKTTTGSAPLYLNSLLQTYVPSISFRSASERRLIVPSQRSKKSLSRTFKLNVPSWWNDLPNSI</sequence>
<evidence type="ECO:0000259" key="1">
    <source>
        <dbReference type="PROSITE" id="PS50878"/>
    </source>
</evidence>
<dbReference type="Pfam" id="PF00078">
    <property type="entry name" value="RVT_1"/>
    <property type="match status" value="1"/>
</dbReference>
<dbReference type="SUPFAM" id="SSF56672">
    <property type="entry name" value="DNA/RNA polymerases"/>
    <property type="match status" value="1"/>
</dbReference>